<evidence type="ECO:0000256" key="6">
    <source>
        <dbReference type="RuleBase" id="RU361135"/>
    </source>
</evidence>
<dbReference type="Pfam" id="PF00765">
    <property type="entry name" value="Autoind_synth"/>
    <property type="match status" value="1"/>
</dbReference>
<evidence type="ECO:0000256" key="4">
    <source>
        <dbReference type="ARBA" id="ARBA00022929"/>
    </source>
</evidence>
<comment type="catalytic activity">
    <reaction evidence="6">
        <text>a fatty acyl-[ACP] + S-adenosyl-L-methionine = an N-acyl-L-homoserine lactone + S-methyl-5'-thioadenosine + holo-[ACP] + H(+)</text>
        <dbReference type="Rhea" id="RHEA:10096"/>
        <dbReference type="Rhea" id="RHEA-COMP:9685"/>
        <dbReference type="Rhea" id="RHEA-COMP:14125"/>
        <dbReference type="ChEBI" id="CHEBI:15378"/>
        <dbReference type="ChEBI" id="CHEBI:17509"/>
        <dbReference type="ChEBI" id="CHEBI:55474"/>
        <dbReference type="ChEBI" id="CHEBI:59789"/>
        <dbReference type="ChEBI" id="CHEBI:64479"/>
        <dbReference type="ChEBI" id="CHEBI:138651"/>
        <dbReference type="EC" id="2.3.1.184"/>
    </reaction>
</comment>
<dbReference type="InterPro" id="IPR016181">
    <property type="entry name" value="Acyl_CoA_acyltransferase"/>
</dbReference>
<evidence type="ECO:0000256" key="1">
    <source>
        <dbReference type="ARBA" id="ARBA00022654"/>
    </source>
</evidence>
<comment type="caution">
    <text evidence="7">The sequence shown here is derived from an EMBL/GenBank/DDBJ whole genome shotgun (WGS) entry which is preliminary data.</text>
</comment>
<dbReference type="SUPFAM" id="SSF55729">
    <property type="entry name" value="Acyl-CoA N-acyltransferases (Nat)"/>
    <property type="match status" value="1"/>
</dbReference>
<comment type="similarity">
    <text evidence="5 6">Belongs to the autoinducer synthase family.</text>
</comment>
<dbReference type="Proteomes" id="UP001214854">
    <property type="component" value="Unassembled WGS sequence"/>
</dbReference>
<keyword evidence="2 6" id="KW-0808">Transferase</keyword>
<gene>
    <name evidence="7" type="ORF">PQU92_13365</name>
</gene>
<name>A0ABT5HW50_9CAUL</name>
<dbReference type="PRINTS" id="PR01549">
    <property type="entry name" value="AUTOINDCRSYN"/>
</dbReference>
<dbReference type="Gene3D" id="3.40.630.30">
    <property type="match status" value="1"/>
</dbReference>
<dbReference type="InterPro" id="IPR001690">
    <property type="entry name" value="Autoind_synthase"/>
</dbReference>
<proteinExistence type="inferred from homology"/>
<evidence type="ECO:0000313" key="8">
    <source>
        <dbReference type="Proteomes" id="UP001214854"/>
    </source>
</evidence>
<keyword evidence="8" id="KW-1185">Reference proteome</keyword>
<accession>A0ABT5HW50</accession>
<keyword evidence="3 6" id="KW-0949">S-adenosyl-L-methionine</keyword>
<keyword evidence="1 5" id="KW-0673">Quorum sensing</keyword>
<evidence type="ECO:0000313" key="7">
    <source>
        <dbReference type="EMBL" id="MDC7684273.1"/>
    </source>
</evidence>
<protein>
    <recommendedName>
        <fullName evidence="6">Acyl-homoserine-lactone synthase</fullName>
        <ecNumber evidence="6">2.3.1.184</ecNumber>
    </recommendedName>
    <alternativeName>
        <fullName evidence="6">Autoinducer synthesis protein</fullName>
    </alternativeName>
</protein>
<dbReference type="PANTHER" id="PTHR39322">
    <property type="entry name" value="ACYL-HOMOSERINE-LACTONE SYNTHASE"/>
    <property type="match status" value="1"/>
</dbReference>
<dbReference type="EMBL" id="JAQQKX010000011">
    <property type="protein sequence ID" value="MDC7684273.1"/>
    <property type="molecule type" value="Genomic_DNA"/>
</dbReference>
<reference evidence="7 8" key="1">
    <citation type="submission" date="2023-01" db="EMBL/GenBank/DDBJ databases">
        <title>Novel species of the genus Asticcacaulis isolated from rivers.</title>
        <authorList>
            <person name="Lu H."/>
        </authorList>
    </citation>
    <scope>NUCLEOTIDE SEQUENCE [LARGE SCALE GENOMIC DNA]</scope>
    <source>
        <strain evidence="7 8">BYS171W</strain>
    </source>
</reference>
<evidence type="ECO:0000256" key="2">
    <source>
        <dbReference type="ARBA" id="ARBA00022679"/>
    </source>
</evidence>
<evidence type="ECO:0000256" key="3">
    <source>
        <dbReference type="ARBA" id="ARBA00022691"/>
    </source>
</evidence>
<sequence>MIKLLSYKNISQNAELYFDQFRLRHREFIDRQDYDVKAHDGMEFDEYDTLAAQYLVYSEDGRTALGASRLTPVVMGCMLKDHFPHLVDDHAILSQADVWEGTRFCIDSRLPPEQRRHICQSLALAYVEAGLELDATHIIGLMPTLILRSVFERSGIALDRLGAPHAIGAHSKIQAASIQVCVEQITRAAATSGLSKVMAHTPI</sequence>
<dbReference type="PROSITE" id="PS51187">
    <property type="entry name" value="AUTOINDUCER_SYNTH_2"/>
    <property type="match status" value="1"/>
</dbReference>
<dbReference type="EC" id="2.3.1.184" evidence="6"/>
<organism evidence="7 8">
    <name type="scientific">Asticcacaulis aquaticus</name>
    <dbReference type="NCBI Taxonomy" id="2984212"/>
    <lineage>
        <taxon>Bacteria</taxon>
        <taxon>Pseudomonadati</taxon>
        <taxon>Pseudomonadota</taxon>
        <taxon>Alphaproteobacteria</taxon>
        <taxon>Caulobacterales</taxon>
        <taxon>Caulobacteraceae</taxon>
        <taxon>Asticcacaulis</taxon>
    </lineage>
</organism>
<evidence type="ECO:0000256" key="5">
    <source>
        <dbReference type="PROSITE-ProRule" id="PRU00533"/>
    </source>
</evidence>
<keyword evidence="4 5" id="KW-0071">Autoinducer synthesis</keyword>
<dbReference type="RefSeq" id="WP_272748738.1">
    <property type="nucleotide sequence ID" value="NZ_JAQQKX010000011.1"/>
</dbReference>
<dbReference type="PANTHER" id="PTHR39322:SF1">
    <property type="entry name" value="ISOVALERYL-HOMOSERINE LACTONE SYNTHASE"/>
    <property type="match status" value="1"/>
</dbReference>